<evidence type="ECO:0000256" key="5">
    <source>
        <dbReference type="ARBA" id="ARBA00008332"/>
    </source>
</evidence>
<evidence type="ECO:0000256" key="9">
    <source>
        <dbReference type="ARBA" id="ARBA00022692"/>
    </source>
</evidence>
<keyword evidence="12" id="KW-0492">Microsome</keyword>
<evidence type="ECO:0000313" key="24">
    <source>
        <dbReference type="EMBL" id="PVD19512.1"/>
    </source>
</evidence>
<evidence type="ECO:0000256" key="6">
    <source>
        <dbReference type="ARBA" id="ARBA00012049"/>
    </source>
</evidence>
<evidence type="ECO:0000256" key="21">
    <source>
        <dbReference type="SAM" id="MobiDB-lite"/>
    </source>
</evidence>
<evidence type="ECO:0000313" key="25">
    <source>
        <dbReference type="Proteomes" id="UP000245119"/>
    </source>
</evidence>
<evidence type="ECO:0000256" key="18">
    <source>
        <dbReference type="ARBA" id="ARBA00023136"/>
    </source>
</evidence>
<dbReference type="InterPro" id="IPR001104">
    <property type="entry name" value="3-oxo-5_a-steroid_4-DH_C"/>
</dbReference>
<feature type="region of interest" description="Disordered" evidence="21">
    <location>
        <begin position="97"/>
        <end position="143"/>
    </location>
</feature>
<evidence type="ECO:0000256" key="10">
    <source>
        <dbReference type="ARBA" id="ARBA00022782"/>
    </source>
</evidence>
<dbReference type="GO" id="GO:0007548">
    <property type="term" value="P:sex differentiation"/>
    <property type="evidence" value="ECO:0007669"/>
    <property type="project" value="UniProtKB-KW"/>
</dbReference>
<proteinExistence type="inferred from homology"/>
<comment type="similarity">
    <text evidence="5">Belongs to the MLF family.</text>
</comment>
<keyword evidence="10" id="KW-0221">Differentiation</keyword>
<keyword evidence="7" id="KW-0963">Cytoplasm</keyword>
<dbReference type="Gene3D" id="1.20.120.1630">
    <property type="match status" value="1"/>
</dbReference>
<keyword evidence="9 22" id="KW-0812">Transmembrane</keyword>
<feature type="compositionally biased region" description="Pro residues" evidence="21">
    <location>
        <begin position="122"/>
        <end position="137"/>
    </location>
</feature>
<keyword evidence="18 22" id="KW-0472">Membrane</keyword>
<evidence type="ECO:0000256" key="20">
    <source>
        <dbReference type="ARBA" id="ARBA00049397"/>
    </source>
</evidence>
<evidence type="ECO:0000256" key="1">
    <source>
        <dbReference type="ARBA" id="ARBA00004154"/>
    </source>
</evidence>
<organism evidence="24 25">
    <name type="scientific">Pomacea canaliculata</name>
    <name type="common">Golden apple snail</name>
    <dbReference type="NCBI Taxonomy" id="400727"/>
    <lineage>
        <taxon>Eukaryota</taxon>
        <taxon>Metazoa</taxon>
        <taxon>Spiralia</taxon>
        <taxon>Lophotrochozoa</taxon>
        <taxon>Mollusca</taxon>
        <taxon>Gastropoda</taxon>
        <taxon>Caenogastropoda</taxon>
        <taxon>Architaenioglossa</taxon>
        <taxon>Ampullarioidea</taxon>
        <taxon>Ampullariidae</taxon>
        <taxon>Pomacea</taxon>
    </lineage>
</organism>
<dbReference type="GO" id="GO:0005789">
    <property type="term" value="C:endoplasmic reticulum membrane"/>
    <property type="evidence" value="ECO:0007669"/>
    <property type="project" value="UniProtKB-SubCell"/>
</dbReference>
<feature type="domain" description="3-oxo-5-alpha-steroid 4-dehydrogenase C-terminal" evidence="23">
    <location>
        <begin position="284"/>
        <end position="430"/>
    </location>
</feature>
<feature type="transmembrane region" description="Helical" evidence="22">
    <location>
        <begin position="287"/>
        <end position="308"/>
    </location>
</feature>
<evidence type="ECO:0000256" key="12">
    <source>
        <dbReference type="ARBA" id="ARBA00022848"/>
    </source>
</evidence>
<evidence type="ECO:0000256" key="7">
    <source>
        <dbReference type="ARBA" id="ARBA00022490"/>
    </source>
</evidence>
<dbReference type="InterPro" id="IPR039357">
    <property type="entry name" value="SRD5A/TECR"/>
</dbReference>
<evidence type="ECO:0000259" key="23">
    <source>
        <dbReference type="Pfam" id="PF02544"/>
    </source>
</evidence>
<keyword evidence="11" id="KW-0256">Endoplasmic reticulum</keyword>
<keyword evidence="8" id="KW-0597">Phosphoprotein</keyword>
<evidence type="ECO:0000256" key="8">
    <source>
        <dbReference type="ARBA" id="ARBA00022553"/>
    </source>
</evidence>
<dbReference type="EMBL" id="PZQS01000013">
    <property type="protein sequence ID" value="PVD19512.1"/>
    <property type="molecule type" value="Genomic_DNA"/>
</dbReference>
<protein>
    <recommendedName>
        <fullName evidence="6">3-oxo-5alpha-steroid 4-dehydrogenase (NADP(+))</fullName>
        <ecNumber evidence="6">1.3.1.22</ecNumber>
    </recommendedName>
</protein>
<keyword evidence="25" id="KW-1185">Reference proteome</keyword>
<keyword evidence="16" id="KW-0560">Oxidoreductase</keyword>
<keyword evidence="17" id="KW-0443">Lipid metabolism</keyword>
<evidence type="ECO:0000256" key="14">
    <source>
        <dbReference type="ARBA" id="ARBA00022928"/>
    </source>
</evidence>
<evidence type="ECO:0000256" key="15">
    <source>
        <dbReference type="ARBA" id="ARBA00022989"/>
    </source>
</evidence>
<dbReference type="InterPro" id="IPR019376">
    <property type="entry name" value="Myeloid_leukemia_factor"/>
</dbReference>
<dbReference type="GO" id="GO:0006702">
    <property type="term" value="P:androgen biosynthetic process"/>
    <property type="evidence" value="ECO:0007669"/>
    <property type="project" value="UniProtKB-ARBA"/>
</dbReference>
<evidence type="ECO:0000256" key="16">
    <source>
        <dbReference type="ARBA" id="ARBA00023002"/>
    </source>
</evidence>
<feature type="region of interest" description="Disordered" evidence="21">
    <location>
        <begin position="162"/>
        <end position="187"/>
    </location>
</feature>
<evidence type="ECO:0000256" key="4">
    <source>
        <dbReference type="ARBA" id="ARBA00007742"/>
    </source>
</evidence>
<comment type="catalytic activity">
    <reaction evidence="19">
        <text>5alpha-pregnane-3,20-dione + NADP(+) = progesterone + NADPH + H(+)</text>
        <dbReference type="Rhea" id="RHEA:21952"/>
        <dbReference type="ChEBI" id="CHEBI:15378"/>
        <dbReference type="ChEBI" id="CHEBI:17026"/>
        <dbReference type="ChEBI" id="CHEBI:28952"/>
        <dbReference type="ChEBI" id="CHEBI:57783"/>
        <dbReference type="ChEBI" id="CHEBI:58349"/>
        <dbReference type="EC" id="1.3.1.22"/>
    </reaction>
    <physiologicalReaction direction="right-to-left" evidence="19">
        <dbReference type="Rhea" id="RHEA:21954"/>
    </physiologicalReaction>
</comment>
<feature type="transmembrane region" description="Helical" evidence="22">
    <location>
        <begin position="320"/>
        <end position="338"/>
    </location>
</feature>
<evidence type="ECO:0000256" key="11">
    <source>
        <dbReference type="ARBA" id="ARBA00022824"/>
    </source>
</evidence>
<evidence type="ECO:0000256" key="2">
    <source>
        <dbReference type="ARBA" id="ARBA00004477"/>
    </source>
</evidence>
<accession>A0A2T7NEF6</accession>
<sequence length="430" mass="49742">MNPEELFKRFFGFTKFPDGGYKGYGHEHDSENWSSEDNLHSDVFGEFEIEMNRQMEEVDRHMREMFRVFRIAEVPSLFPFPEGSHTHQHETNPRNFMLKEDDTNHSPFSLSEPVLPRSPASPSRPSPPTMPTPPPAKNLPTLPETDSLFEKIFTIPRWNRIRPQDKLDSGQEQRELSPLKPQQPHNFFRTNSYSFSTIVGPDGKVEERRIVRDSSGREEETITRKIGDSSHSVTTITGEGGVVEKQETFQNIEKDKLSEFDRNWGEHWRNRTFIFPFLIRGGKPTSLAAFVSAVMFCVANGYLQGGYLLKFADFQNVCDAQFYAGLLLFLSGFAINIHSDHILRNLRRGSETEYKIPHGGMFEYVSGANFFGEILEWFGFAIMNNTLPAFAFFVFTLCNTGQRACHHHRWYQKKFEDYPKKRKALIPFLL</sequence>
<dbReference type="PANTHER" id="PTHR10556:SF57">
    <property type="entry name" value="3-OXO-5-ALPHA-STEROID 4-DEHYDROGENASE 1"/>
    <property type="match status" value="1"/>
</dbReference>
<dbReference type="Pfam" id="PF10248">
    <property type="entry name" value="Mlf1IP"/>
    <property type="match status" value="1"/>
</dbReference>
<reference evidence="24 25" key="1">
    <citation type="submission" date="2018-04" db="EMBL/GenBank/DDBJ databases">
        <title>The genome of golden apple snail Pomacea canaliculata provides insight into stress tolerance and invasive adaptation.</title>
        <authorList>
            <person name="Liu C."/>
            <person name="Liu B."/>
            <person name="Ren Y."/>
            <person name="Zhang Y."/>
            <person name="Wang H."/>
            <person name="Li S."/>
            <person name="Jiang F."/>
            <person name="Yin L."/>
            <person name="Zhang G."/>
            <person name="Qian W."/>
            <person name="Fan W."/>
        </authorList>
    </citation>
    <scope>NUCLEOTIDE SEQUENCE [LARGE SCALE GENOMIC DNA]</scope>
    <source>
        <strain evidence="24">SZHN2017</strain>
        <tissue evidence="24">Muscle</tissue>
    </source>
</reference>
<gene>
    <name evidence="24" type="ORF">C0Q70_20001</name>
</gene>
<evidence type="ECO:0000256" key="13">
    <source>
        <dbReference type="ARBA" id="ARBA00022857"/>
    </source>
</evidence>
<dbReference type="Proteomes" id="UP000245119">
    <property type="component" value="Linkage Group LG13"/>
</dbReference>
<dbReference type="Pfam" id="PF02544">
    <property type="entry name" value="Steroid_dh"/>
    <property type="match status" value="1"/>
</dbReference>
<evidence type="ECO:0000256" key="3">
    <source>
        <dbReference type="ARBA" id="ARBA00004496"/>
    </source>
</evidence>
<dbReference type="EC" id="1.3.1.22" evidence="6"/>
<feature type="compositionally biased region" description="Basic and acidic residues" evidence="21">
    <location>
        <begin position="162"/>
        <end position="177"/>
    </location>
</feature>
<evidence type="ECO:0000256" key="17">
    <source>
        <dbReference type="ARBA" id="ARBA00023098"/>
    </source>
</evidence>
<evidence type="ECO:0000256" key="19">
    <source>
        <dbReference type="ARBA" id="ARBA00048292"/>
    </source>
</evidence>
<comment type="caution">
    <text evidence="24">The sequence shown here is derived from an EMBL/GenBank/DDBJ whole genome shotgun (WGS) entry which is preliminary data.</text>
</comment>
<name>A0A2T7NEF6_POMCA</name>
<comment type="similarity">
    <text evidence="4">Belongs to the steroid 5-alpha reductase family.</text>
</comment>
<dbReference type="GO" id="GO:0047751">
    <property type="term" value="F:3-oxo-5-alpha-steroid 4-dehydrogenase (NADP+) activity"/>
    <property type="evidence" value="ECO:0007669"/>
    <property type="project" value="UniProtKB-EC"/>
</dbReference>
<keyword evidence="14" id="KW-0726">Sexual differentiation</keyword>
<dbReference type="GO" id="GO:0030154">
    <property type="term" value="P:cell differentiation"/>
    <property type="evidence" value="ECO:0007669"/>
    <property type="project" value="UniProtKB-KW"/>
</dbReference>
<dbReference type="PROSITE" id="PS50244">
    <property type="entry name" value="S5A_REDUCTASE"/>
    <property type="match status" value="1"/>
</dbReference>
<evidence type="ECO:0000256" key="22">
    <source>
        <dbReference type="SAM" id="Phobius"/>
    </source>
</evidence>
<comment type="catalytic activity">
    <reaction evidence="20">
        <text>17beta-hydroxy-5alpha-androstan-3-one + NADP(+) = testosterone + NADPH + H(+)</text>
        <dbReference type="Rhea" id="RHEA:50820"/>
        <dbReference type="ChEBI" id="CHEBI:15378"/>
        <dbReference type="ChEBI" id="CHEBI:16330"/>
        <dbReference type="ChEBI" id="CHEBI:17347"/>
        <dbReference type="ChEBI" id="CHEBI:57783"/>
        <dbReference type="ChEBI" id="CHEBI:58349"/>
        <dbReference type="EC" id="1.3.1.22"/>
    </reaction>
    <physiologicalReaction direction="right-to-left" evidence="20">
        <dbReference type="Rhea" id="RHEA:50822"/>
    </physiologicalReaction>
</comment>
<keyword evidence="13" id="KW-0521">NADP</keyword>
<comment type="subcellular location">
    <subcellularLocation>
        <location evidence="3">Cytoplasm</location>
    </subcellularLocation>
    <subcellularLocation>
        <location evidence="2">Endoplasmic reticulum membrane</location>
        <topology evidence="2">Multi-pass membrane protein</topology>
    </subcellularLocation>
    <subcellularLocation>
        <location evidence="1">Microsome membrane</location>
        <topology evidence="1">Multi-pass membrane protein</topology>
    </subcellularLocation>
</comment>
<dbReference type="FunFam" id="1.20.120.1630:FF:000002">
    <property type="entry name" value="Steroid 5 alpha-reductase 1"/>
    <property type="match status" value="1"/>
</dbReference>
<dbReference type="AlphaFoldDB" id="A0A2T7NEF6"/>
<dbReference type="OrthoDB" id="5562606at2759"/>
<keyword evidence="15 22" id="KW-1133">Transmembrane helix</keyword>
<dbReference type="PANTHER" id="PTHR10556">
    <property type="entry name" value="3-OXO-5-ALPHA-STEROID 4-DEHYDROGENASE"/>
    <property type="match status" value="1"/>
</dbReference>